<proteinExistence type="predicted"/>
<dbReference type="Proteomes" id="UP000298213">
    <property type="component" value="Unassembled WGS sequence"/>
</dbReference>
<keyword evidence="2" id="KW-1185">Reference proteome</keyword>
<reference evidence="1 2" key="1">
    <citation type="submission" date="2019-03" db="EMBL/GenBank/DDBJ databases">
        <title>Genome sequence of Sphingomonas sp. 17J27-24.</title>
        <authorList>
            <person name="Kim M."/>
            <person name="Maeng S."/>
            <person name="Sathiyaraj S."/>
        </authorList>
    </citation>
    <scope>NUCLEOTIDE SEQUENCE [LARGE SCALE GENOMIC DNA]</scope>
    <source>
        <strain evidence="1 2">17J27-24</strain>
    </source>
</reference>
<gene>
    <name evidence="1" type="ORF">E2493_18945</name>
</gene>
<dbReference type="Pfam" id="PF20043">
    <property type="entry name" value="DUF6445"/>
    <property type="match status" value="2"/>
</dbReference>
<comment type="caution">
    <text evidence="1">The sequence shown here is derived from an EMBL/GenBank/DDBJ whole genome shotgun (WGS) entry which is preliminary data.</text>
</comment>
<organism evidence="1 2">
    <name type="scientific">Sphingomonas parva</name>
    <dbReference type="NCBI Taxonomy" id="2555898"/>
    <lineage>
        <taxon>Bacteria</taxon>
        <taxon>Pseudomonadati</taxon>
        <taxon>Pseudomonadota</taxon>
        <taxon>Alphaproteobacteria</taxon>
        <taxon>Sphingomonadales</taxon>
        <taxon>Sphingomonadaceae</taxon>
        <taxon>Sphingomonas</taxon>
    </lineage>
</organism>
<dbReference type="OrthoDB" id="7630206at2"/>
<evidence type="ECO:0000313" key="1">
    <source>
        <dbReference type="EMBL" id="TFI56697.1"/>
    </source>
</evidence>
<accession>A0A4Y8ZML4</accession>
<dbReference type="EMBL" id="SPDV01000058">
    <property type="protein sequence ID" value="TFI56697.1"/>
    <property type="molecule type" value="Genomic_DNA"/>
</dbReference>
<dbReference type="RefSeq" id="WP_135090030.1">
    <property type="nucleotide sequence ID" value="NZ_SPDV01000058.1"/>
</dbReference>
<name>A0A4Y8ZML4_9SPHN</name>
<dbReference type="AlphaFoldDB" id="A0A4Y8ZML4"/>
<evidence type="ECO:0000313" key="2">
    <source>
        <dbReference type="Proteomes" id="UP000298213"/>
    </source>
</evidence>
<dbReference type="InterPro" id="IPR045617">
    <property type="entry name" value="DUF6445"/>
</dbReference>
<sequence length="219" mass="24172">MPLNDDLFALAPHPVIRCEWLGGRVPVILVDGVYADPDAVRAAALSLEFSPAATHYPGRLASIPDPNPSRDRMLRWARGLADTALLGVFPLMADGRPVVGFREVFSDFAIVDVHPDALTPEQRIPHVDPVPAFGLVYLNREERGGTLFFERLGDDRGGPGYFTTAGSGYALLGRIEPRFNRLAIYPGCVPHSGEIAGEWIRSDERFRRPRLTQRLLFAA</sequence>
<protein>
    <submittedName>
        <fullName evidence="1">Uncharacterized protein</fullName>
    </submittedName>
</protein>